<dbReference type="InterPro" id="IPR007138">
    <property type="entry name" value="ABM_dom"/>
</dbReference>
<evidence type="ECO:0000313" key="3">
    <source>
        <dbReference type="Proteomes" id="UP000242957"/>
    </source>
</evidence>
<dbReference type="Pfam" id="PF03992">
    <property type="entry name" value="ABM"/>
    <property type="match status" value="1"/>
</dbReference>
<dbReference type="PANTHER" id="PTHR33336:SF15">
    <property type="entry name" value="ABM DOMAIN-CONTAINING PROTEIN"/>
    <property type="match status" value="1"/>
</dbReference>
<protein>
    <submittedName>
        <fullName evidence="2">Quinol monooxygenase YgiN</fullName>
    </submittedName>
</protein>
<evidence type="ECO:0000313" key="2">
    <source>
        <dbReference type="EMBL" id="SDN82435.1"/>
    </source>
</evidence>
<proteinExistence type="predicted"/>
<feature type="domain" description="ABM" evidence="1">
    <location>
        <begin position="4"/>
        <end position="96"/>
    </location>
</feature>
<dbReference type="PANTHER" id="PTHR33336">
    <property type="entry name" value="QUINOL MONOOXYGENASE YGIN-RELATED"/>
    <property type="match status" value="1"/>
</dbReference>
<dbReference type="SUPFAM" id="SSF54909">
    <property type="entry name" value="Dimeric alpha+beta barrel"/>
    <property type="match status" value="1"/>
</dbReference>
<evidence type="ECO:0000259" key="1">
    <source>
        <dbReference type="PROSITE" id="PS51725"/>
    </source>
</evidence>
<dbReference type="STRING" id="198616.SAMN05216193_105196"/>
<dbReference type="Gene3D" id="3.30.70.100">
    <property type="match status" value="1"/>
</dbReference>
<dbReference type="Proteomes" id="UP000242957">
    <property type="component" value="Unassembled WGS sequence"/>
</dbReference>
<dbReference type="PROSITE" id="PS51725">
    <property type="entry name" value="ABM"/>
    <property type="match status" value="1"/>
</dbReference>
<dbReference type="InterPro" id="IPR050744">
    <property type="entry name" value="AI-2_Isomerase_LsrG"/>
</dbReference>
<dbReference type="OrthoDB" id="9812192at2"/>
<dbReference type="RefSeq" id="WP_084310542.1">
    <property type="nucleotide sequence ID" value="NZ_FNIJ01000005.1"/>
</dbReference>
<keyword evidence="2" id="KW-0560">Oxidoreductase</keyword>
<name>A0A1H0EJD7_9PSED</name>
<dbReference type="GO" id="GO:0004497">
    <property type="term" value="F:monooxygenase activity"/>
    <property type="evidence" value="ECO:0007669"/>
    <property type="project" value="UniProtKB-KW"/>
</dbReference>
<keyword evidence="3" id="KW-1185">Reference proteome</keyword>
<gene>
    <name evidence="2" type="ORF">SAMN05216193_105196</name>
</gene>
<organism evidence="2 3">
    <name type="scientific">Pseudomonas jinjuensis</name>
    <dbReference type="NCBI Taxonomy" id="198616"/>
    <lineage>
        <taxon>Bacteria</taxon>
        <taxon>Pseudomonadati</taxon>
        <taxon>Pseudomonadota</taxon>
        <taxon>Gammaproteobacteria</taxon>
        <taxon>Pseudomonadales</taxon>
        <taxon>Pseudomonadaceae</taxon>
        <taxon>Pseudomonas</taxon>
    </lineage>
</organism>
<reference evidence="3" key="1">
    <citation type="submission" date="2016-10" db="EMBL/GenBank/DDBJ databases">
        <authorList>
            <person name="Varghese N."/>
            <person name="Submissions S."/>
        </authorList>
    </citation>
    <scope>NUCLEOTIDE SEQUENCE [LARGE SCALE GENOMIC DNA]</scope>
    <source>
        <strain evidence="3">JCM 21621</strain>
    </source>
</reference>
<accession>A0A1H0EJD7</accession>
<sequence length="110" mass="12102">MSIIAITARLVIEPTRIDEYLAAAAEIAIPHTRAEAGCRLYAFARDIELPNVVWISEEWESDAALGQHLQSDHITRFLQKVADIQLLDMDVRKYSVSGIGSVTPPVVATA</sequence>
<dbReference type="EMBL" id="FNIJ01000005">
    <property type="protein sequence ID" value="SDN82435.1"/>
    <property type="molecule type" value="Genomic_DNA"/>
</dbReference>
<keyword evidence="2" id="KW-0503">Monooxygenase</keyword>
<dbReference type="InterPro" id="IPR011008">
    <property type="entry name" value="Dimeric_a/b-barrel"/>
</dbReference>
<dbReference type="AlphaFoldDB" id="A0A1H0EJD7"/>